<dbReference type="AlphaFoldDB" id="A0A0G0R1V6"/>
<dbReference type="EMBL" id="LBYC01000002">
    <property type="protein sequence ID" value="KKR43686.1"/>
    <property type="molecule type" value="Genomic_DNA"/>
</dbReference>
<keyword evidence="1" id="KW-0472">Membrane</keyword>
<reference evidence="2 3" key="1">
    <citation type="journal article" date="2015" name="Nature">
        <title>rRNA introns, odd ribosomes, and small enigmatic genomes across a large radiation of phyla.</title>
        <authorList>
            <person name="Brown C.T."/>
            <person name="Hug L.A."/>
            <person name="Thomas B.C."/>
            <person name="Sharon I."/>
            <person name="Castelle C.J."/>
            <person name="Singh A."/>
            <person name="Wilkins M.J."/>
            <person name="Williams K.H."/>
            <person name="Banfield J.F."/>
        </authorList>
    </citation>
    <scope>NUCLEOTIDE SEQUENCE [LARGE SCALE GENOMIC DNA]</scope>
</reference>
<proteinExistence type="predicted"/>
<accession>A0A0G0R1V6</accession>
<gene>
    <name evidence="2" type="ORF">UT78_C0002G0036</name>
</gene>
<dbReference type="Proteomes" id="UP000034301">
    <property type="component" value="Unassembled WGS sequence"/>
</dbReference>
<feature type="transmembrane region" description="Helical" evidence="1">
    <location>
        <begin position="21"/>
        <end position="45"/>
    </location>
</feature>
<sequence length="218" mass="23844">MIKEFNKQNSGLTRRSMTEGYTIIETMIAVSLFIIIVMSGMGALMSANAIHKKSQGMRAIMDNLSFITEDMSRNLRTGSKYHCLILGETMPPAISTGQLSVPKSCAGGGWAIAFEPPKGTNSIGDQWVYYISNEGKIFKATYGPYDDLANYTQLTPEEVVIDPDASGFTVIGAESPLVGADRRQPFVIIRLVGTITYREDIVTPFSIQTSVSQRAVDI</sequence>
<evidence type="ECO:0000313" key="2">
    <source>
        <dbReference type="EMBL" id="KKR43686.1"/>
    </source>
</evidence>
<evidence type="ECO:0000256" key="1">
    <source>
        <dbReference type="SAM" id="Phobius"/>
    </source>
</evidence>
<protein>
    <recommendedName>
        <fullName evidence="4">Prepilin-type N-terminal cleavage/methylation domain-containing protein</fullName>
    </recommendedName>
</protein>
<evidence type="ECO:0000313" key="3">
    <source>
        <dbReference type="Proteomes" id="UP000034301"/>
    </source>
</evidence>
<keyword evidence="1" id="KW-1133">Transmembrane helix</keyword>
<evidence type="ECO:0008006" key="4">
    <source>
        <dbReference type="Google" id="ProtNLM"/>
    </source>
</evidence>
<keyword evidence="1" id="KW-0812">Transmembrane</keyword>
<organism evidence="2 3">
    <name type="scientific">Candidatus Nomurabacteria bacterium GW2011_GWF2_40_12</name>
    <dbReference type="NCBI Taxonomy" id="1618776"/>
    <lineage>
        <taxon>Bacteria</taxon>
        <taxon>Candidatus Nomuraibacteriota</taxon>
    </lineage>
</organism>
<comment type="caution">
    <text evidence="2">The sequence shown here is derived from an EMBL/GenBank/DDBJ whole genome shotgun (WGS) entry which is preliminary data.</text>
</comment>
<name>A0A0G0R1V6_9BACT</name>